<gene>
    <name evidence="2" type="ORF">G443_003034</name>
</gene>
<sequence>MDTGSDDELRWWVNCVDFSGRTRRISVLVMGDRVAVVTPPGETAVLSASDAAQLALALDKAASGERNATGSLPTPRPGPTEGD</sequence>
<evidence type="ECO:0000313" key="2">
    <source>
        <dbReference type="EMBL" id="MCP2332764.1"/>
    </source>
</evidence>
<dbReference type="RefSeq" id="WP_030226129.1">
    <property type="nucleotide sequence ID" value="NZ_AUBJ02000001.1"/>
</dbReference>
<keyword evidence="3" id="KW-1185">Reference proteome</keyword>
<accession>A0ABT1JKE0</accession>
<feature type="compositionally biased region" description="Pro residues" evidence="1">
    <location>
        <begin position="74"/>
        <end position="83"/>
    </location>
</feature>
<proteinExistence type="predicted"/>
<organism evidence="2 3">
    <name type="scientific">Actinoalloteichus caeruleus DSM 43889</name>
    <dbReference type="NCBI Taxonomy" id="1120930"/>
    <lineage>
        <taxon>Bacteria</taxon>
        <taxon>Bacillati</taxon>
        <taxon>Actinomycetota</taxon>
        <taxon>Actinomycetes</taxon>
        <taxon>Pseudonocardiales</taxon>
        <taxon>Pseudonocardiaceae</taxon>
        <taxon>Actinoalloteichus</taxon>
        <taxon>Actinoalloteichus cyanogriseus</taxon>
    </lineage>
</organism>
<dbReference type="Proteomes" id="UP000791080">
    <property type="component" value="Unassembled WGS sequence"/>
</dbReference>
<evidence type="ECO:0000313" key="3">
    <source>
        <dbReference type="Proteomes" id="UP000791080"/>
    </source>
</evidence>
<name>A0ABT1JKE0_ACTCY</name>
<comment type="caution">
    <text evidence="2">The sequence shown here is derived from an EMBL/GenBank/DDBJ whole genome shotgun (WGS) entry which is preliminary data.</text>
</comment>
<feature type="region of interest" description="Disordered" evidence="1">
    <location>
        <begin position="62"/>
        <end position="83"/>
    </location>
</feature>
<reference evidence="2 3" key="2">
    <citation type="submission" date="2022-06" db="EMBL/GenBank/DDBJ databases">
        <title>Genomic Encyclopedia of Type Strains, Phase I: the one thousand microbial genomes (KMG-I) project.</title>
        <authorList>
            <person name="Kyrpides N."/>
        </authorList>
    </citation>
    <scope>NUCLEOTIDE SEQUENCE [LARGE SCALE GENOMIC DNA]</scope>
    <source>
        <strain evidence="2 3">DSM 43889</strain>
    </source>
</reference>
<evidence type="ECO:0000256" key="1">
    <source>
        <dbReference type="SAM" id="MobiDB-lite"/>
    </source>
</evidence>
<dbReference type="EMBL" id="AUBJ02000001">
    <property type="protein sequence ID" value="MCP2332764.1"/>
    <property type="molecule type" value="Genomic_DNA"/>
</dbReference>
<protein>
    <submittedName>
        <fullName evidence="2">Uncharacterized protein</fullName>
    </submittedName>
</protein>
<reference evidence="2 3" key="1">
    <citation type="submission" date="2013-07" db="EMBL/GenBank/DDBJ databases">
        <authorList>
            <consortium name="DOE Joint Genome Institute"/>
            <person name="Reeve W."/>
            <person name="Huntemann M."/>
            <person name="Han J."/>
            <person name="Chen A."/>
            <person name="Kyrpides N."/>
            <person name="Mavromatis K."/>
            <person name="Markowitz V."/>
            <person name="Palaniappan K."/>
            <person name="Ivanova N."/>
            <person name="Schaumberg A."/>
            <person name="Pati A."/>
            <person name="Liolios K."/>
            <person name="Nordberg H.P."/>
            <person name="Cantor M.N."/>
            <person name="Hua S.X."/>
            <person name="Woyke T."/>
        </authorList>
    </citation>
    <scope>NUCLEOTIDE SEQUENCE [LARGE SCALE GENOMIC DNA]</scope>
    <source>
        <strain evidence="2 3">DSM 43889</strain>
    </source>
</reference>